<dbReference type="Proteomes" id="UP001501920">
    <property type="component" value="Chromosome 22"/>
</dbReference>
<sequence>MHVDIGLLPYSEYDELTRAAEYLTNKWADLVTNLQNLPLIIDNLCQHKVFGVHQLDALKAEKTDFDKARFILGFVITQGDEASYELLRILDVTRKRTLHQDLHIWISYFPFGEEVETSYSVGECLDDKEKYE</sequence>
<accession>A0AAR2IL86</accession>
<reference evidence="2" key="3">
    <citation type="submission" date="2025-09" db="UniProtKB">
        <authorList>
            <consortium name="Ensembl"/>
        </authorList>
    </citation>
    <scope>IDENTIFICATION</scope>
</reference>
<protein>
    <recommendedName>
        <fullName evidence="1">CARD domain-containing protein</fullName>
    </recommendedName>
</protein>
<keyword evidence="3" id="KW-1185">Reference proteome</keyword>
<dbReference type="Pfam" id="PF00619">
    <property type="entry name" value="CARD"/>
    <property type="match status" value="1"/>
</dbReference>
<evidence type="ECO:0000259" key="1">
    <source>
        <dbReference type="PROSITE" id="PS50209"/>
    </source>
</evidence>
<evidence type="ECO:0000313" key="3">
    <source>
        <dbReference type="Proteomes" id="UP001501920"/>
    </source>
</evidence>
<dbReference type="SUPFAM" id="SSF47986">
    <property type="entry name" value="DEATH domain"/>
    <property type="match status" value="1"/>
</dbReference>
<dbReference type="InterPro" id="IPR001315">
    <property type="entry name" value="CARD"/>
</dbReference>
<reference evidence="2" key="2">
    <citation type="submission" date="2025-08" db="UniProtKB">
        <authorList>
            <consortium name="Ensembl"/>
        </authorList>
    </citation>
    <scope>IDENTIFICATION</scope>
</reference>
<evidence type="ECO:0000313" key="2">
    <source>
        <dbReference type="Ensembl" id="ENSPNAP00000040433.1"/>
    </source>
</evidence>
<organism evidence="2 3">
    <name type="scientific">Pygocentrus nattereri</name>
    <name type="common">Red-bellied piranha</name>
    <dbReference type="NCBI Taxonomy" id="42514"/>
    <lineage>
        <taxon>Eukaryota</taxon>
        <taxon>Metazoa</taxon>
        <taxon>Chordata</taxon>
        <taxon>Craniata</taxon>
        <taxon>Vertebrata</taxon>
        <taxon>Euteleostomi</taxon>
        <taxon>Actinopterygii</taxon>
        <taxon>Neopterygii</taxon>
        <taxon>Teleostei</taxon>
        <taxon>Ostariophysi</taxon>
        <taxon>Characiformes</taxon>
        <taxon>Characoidei</taxon>
        <taxon>Pygocentrus</taxon>
    </lineage>
</organism>
<dbReference type="Ensembl" id="ENSPNAT00000076068.1">
    <property type="protein sequence ID" value="ENSPNAP00000040433.1"/>
    <property type="gene ID" value="ENSPNAG00000030675.1"/>
</dbReference>
<dbReference type="GeneTree" id="ENSGT01030000235171"/>
<dbReference type="AlphaFoldDB" id="A0AAR2IL86"/>
<reference evidence="2 3" key="1">
    <citation type="submission" date="2020-10" db="EMBL/GenBank/DDBJ databases">
        <title>Pygocentrus nattereri (red-bellied piranha) genome, fPygNat1, primary haplotype.</title>
        <authorList>
            <person name="Myers G."/>
            <person name="Meyer A."/>
            <person name="Karagic N."/>
            <person name="Pippel M."/>
            <person name="Winkler S."/>
            <person name="Tracey A."/>
            <person name="Wood J."/>
            <person name="Formenti G."/>
            <person name="Howe K."/>
            <person name="Fedrigo O."/>
            <person name="Jarvis E.D."/>
        </authorList>
    </citation>
    <scope>NUCLEOTIDE SEQUENCE [LARGE SCALE GENOMIC DNA]</scope>
</reference>
<dbReference type="InterPro" id="IPR011029">
    <property type="entry name" value="DEATH-like_dom_sf"/>
</dbReference>
<dbReference type="PROSITE" id="PS50209">
    <property type="entry name" value="CARD"/>
    <property type="match status" value="1"/>
</dbReference>
<dbReference type="CDD" id="cd01671">
    <property type="entry name" value="CARD"/>
    <property type="match status" value="1"/>
</dbReference>
<feature type="domain" description="CARD" evidence="1">
    <location>
        <begin position="15"/>
        <end position="90"/>
    </location>
</feature>
<dbReference type="GO" id="GO:0042981">
    <property type="term" value="P:regulation of apoptotic process"/>
    <property type="evidence" value="ECO:0007669"/>
    <property type="project" value="InterPro"/>
</dbReference>
<dbReference type="Gene3D" id="1.10.533.10">
    <property type="entry name" value="Death Domain, Fas"/>
    <property type="match status" value="1"/>
</dbReference>
<name>A0AAR2IL86_PYGNA</name>
<proteinExistence type="predicted"/>